<proteinExistence type="predicted"/>
<name>A0A2A2K7A2_9BILA</name>
<feature type="compositionally biased region" description="Polar residues" evidence="1">
    <location>
        <begin position="49"/>
        <end position="67"/>
    </location>
</feature>
<feature type="region of interest" description="Disordered" evidence="1">
    <location>
        <begin position="1"/>
        <end position="85"/>
    </location>
</feature>
<accession>A0A2A2K7A2</accession>
<evidence type="ECO:0000256" key="1">
    <source>
        <dbReference type="SAM" id="MobiDB-lite"/>
    </source>
</evidence>
<comment type="caution">
    <text evidence="2">The sequence shown here is derived from an EMBL/GenBank/DDBJ whole genome shotgun (WGS) entry which is preliminary data.</text>
</comment>
<organism evidence="2 3">
    <name type="scientific">Diploscapter pachys</name>
    <dbReference type="NCBI Taxonomy" id="2018661"/>
    <lineage>
        <taxon>Eukaryota</taxon>
        <taxon>Metazoa</taxon>
        <taxon>Ecdysozoa</taxon>
        <taxon>Nematoda</taxon>
        <taxon>Chromadorea</taxon>
        <taxon>Rhabditida</taxon>
        <taxon>Rhabditina</taxon>
        <taxon>Rhabditomorpha</taxon>
        <taxon>Rhabditoidea</taxon>
        <taxon>Rhabditidae</taxon>
        <taxon>Diploscapter</taxon>
    </lineage>
</organism>
<gene>
    <name evidence="2" type="ORF">WR25_06912</name>
</gene>
<evidence type="ECO:0000313" key="3">
    <source>
        <dbReference type="Proteomes" id="UP000218231"/>
    </source>
</evidence>
<feature type="compositionally biased region" description="Basic residues" evidence="1">
    <location>
        <begin position="34"/>
        <end position="45"/>
    </location>
</feature>
<protein>
    <submittedName>
        <fullName evidence="2">Uncharacterized protein</fullName>
    </submittedName>
</protein>
<keyword evidence="3" id="KW-1185">Reference proteome</keyword>
<evidence type="ECO:0000313" key="2">
    <source>
        <dbReference type="EMBL" id="PAV69867.1"/>
    </source>
</evidence>
<sequence length="85" mass="9251">MATPPRSTATGPPIAPPSSRPGRRRSPRCARWSRNARVRSLRNYRARSPASSVISAMRRSASSNGSTPRPPIRSACPTCYSSGRR</sequence>
<dbReference type="Proteomes" id="UP000218231">
    <property type="component" value="Unassembled WGS sequence"/>
</dbReference>
<dbReference type="AlphaFoldDB" id="A0A2A2K7A2"/>
<feature type="compositionally biased region" description="Polar residues" evidence="1">
    <location>
        <begin position="1"/>
        <end position="10"/>
    </location>
</feature>
<reference evidence="2 3" key="1">
    <citation type="journal article" date="2017" name="Curr. Biol.">
        <title>Genome architecture and evolution of a unichromosomal asexual nematode.</title>
        <authorList>
            <person name="Fradin H."/>
            <person name="Zegar C."/>
            <person name="Gutwein M."/>
            <person name="Lucas J."/>
            <person name="Kovtun M."/>
            <person name="Corcoran D."/>
            <person name="Baugh L.R."/>
            <person name="Kiontke K."/>
            <person name="Gunsalus K."/>
            <person name="Fitch D.H."/>
            <person name="Piano F."/>
        </authorList>
    </citation>
    <scope>NUCLEOTIDE SEQUENCE [LARGE SCALE GENOMIC DNA]</scope>
    <source>
        <strain evidence="2">PF1309</strain>
    </source>
</reference>
<dbReference type="EMBL" id="LIAE01009420">
    <property type="protein sequence ID" value="PAV69867.1"/>
    <property type="molecule type" value="Genomic_DNA"/>
</dbReference>